<feature type="transmembrane region" description="Helical" evidence="1">
    <location>
        <begin position="182"/>
        <end position="200"/>
    </location>
</feature>
<evidence type="ECO:0000256" key="1">
    <source>
        <dbReference type="SAM" id="Phobius"/>
    </source>
</evidence>
<keyword evidence="1" id="KW-0472">Membrane</keyword>
<dbReference type="EMBL" id="BAABGZ010000072">
    <property type="protein sequence ID" value="GAA4364533.1"/>
    <property type="molecule type" value="Genomic_DNA"/>
</dbReference>
<keyword evidence="3" id="KW-1185">Reference proteome</keyword>
<evidence type="ECO:0000313" key="2">
    <source>
        <dbReference type="EMBL" id="GAA4364533.1"/>
    </source>
</evidence>
<protein>
    <recommendedName>
        <fullName evidence="4">DUF4199 domain-containing protein</fullName>
    </recommendedName>
</protein>
<dbReference type="InterPro" id="IPR025250">
    <property type="entry name" value="DUF4199"/>
</dbReference>
<keyword evidence="1" id="KW-1133">Transmembrane helix</keyword>
<feature type="transmembrane region" description="Helical" evidence="1">
    <location>
        <begin position="41"/>
        <end position="60"/>
    </location>
</feature>
<feature type="transmembrane region" description="Helical" evidence="1">
    <location>
        <begin position="101"/>
        <end position="125"/>
    </location>
</feature>
<organism evidence="2 3">
    <name type="scientific">Hymenobacter saemangeumensis</name>
    <dbReference type="NCBI Taxonomy" id="1084522"/>
    <lineage>
        <taxon>Bacteria</taxon>
        <taxon>Pseudomonadati</taxon>
        <taxon>Bacteroidota</taxon>
        <taxon>Cytophagia</taxon>
        <taxon>Cytophagales</taxon>
        <taxon>Hymenobacteraceae</taxon>
        <taxon>Hymenobacter</taxon>
    </lineage>
</organism>
<comment type="caution">
    <text evidence="2">The sequence shown here is derived from an EMBL/GenBank/DDBJ whole genome shotgun (WGS) entry which is preliminary data.</text>
</comment>
<proteinExistence type="predicted"/>
<dbReference type="Proteomes" id="UP001501153">
    <property type="component" value="Unassembled WGS sequence"/>
</dbReference>
<evidence type="ECO:0000313" key="3">
    <source>
        <dbReference type="Proteomes" id="UP001501153"/>
    </source>
</evidence>
<name>A0ABP8INR4_9BACT</name>
<sequence>MDAGQLVSFGLISIQDMPQKDTLQSKDLALPSRFRVMLQQAIRYGVGIGILCALWLVGLHLTDNNAFGPKRVLLYFAVPVAVVLSQWSLRRAMPGGKPGLLRALGMGALTTVMAATLVALGVIALGKIAGEPALERNRREMMYLARADRKAMVKQAGSEEGYNRQMAYWAQLSAQDIAQNDFSKILLLGLIFAVPGGIFFRE</sequence>
<evidence type="ECO:0008006" key="4">
    <source>
        <dbReference type="Google" id="ProtNLM"/>
    </source>
</evidence>
<accession>A0ABP8INR4</accession>
<gene>
    <name evidence="2" type="ORF">GCM10023185_34120</name>
</gene>
<reference evidence="3" key="1">
    <citation type="journal article" date="2019" name="Int. J. Syst. Evol. Microbiol.">
        <title>The Global Catalogue of Microorganisms (GCM) 10K type strain sequencing project: providing services to taxonomists for standard genome sequencing and annotation.</title>
        <authorList>
            <consortium name="The Broad Institute Genomics Platform"/>
            <consortium name="The Broad Institute Genome Sequencing Center for Infectious Disease"/>
            <person name="Wu L."/>
            <person name="Ma J."/>
        </authorList>
    </citation>
    <scope>NUCLEOTIDE SEQUENCE [LARGE SCALE GENOMIC DNA]</scope>
    <source>
        <strain evidence="3">JCM 17923</strain>
    </source>
</reference>
<feature type="transmembrane region" description="Helical" evidence="1">
    <location>
        <begin position="72"/>
        <end position="89"/>
    </location>
</feature>
<dbReference type="Pfam" id="PF13858">
    <property type="entry name" value="DUF4199"/>
    <property type="match status" value="1"/>
</dbReference>
<keyword evidence="1" id="KW-0812">Transmembrane</keyword>